<name>A0A4Y7PGL8_9AGAM</name>
<proteinExistence type="predicted"/>
<feature type="region of interest" description="Disordered" evidence="1">
    <location>
        <begin position="82"/>
        <end position="103"/>
    </location>
</feature>
<dbReference type="AlphaFoldDB" id="A0A4Y7PGL8"/>
<dbReference type="Proteomes" id="UP000294933">
    <property type="component" value="Unassembled WGS sequence"/>
</dbReference>
<sequence>MAYDVVLCPLLLFSHSYFIIFTPPSLARIAGIGTCSLPWPPGPPRLRAAALALPRAYPMYHFRIRLFPALAPASTRSLLPPPLPHAGLPDQSQDMQDCPGKPYQAHPHARTSWMSHNSGWRDRPLPCTYSPARAPRRSCYPLASRNTRSISTHTSAMHTNQCHARYQAGSSGIAVSATASPLHLSACPPLPLHAGILEWSHDMEKDISNQRDALCVAGSGAILVGVVRSTTPPEIHCVSRLHFVPTMYMYTTPYPPHLPRHGWLAGAVYTGPSHMYTRPNYVVFIASLHLHLRLRK</sequence>
<evidence type="ECO:0000256" key="1">
    <source>
        <dbReference type="SAM" id="MobiDB-lite"/>
    </source>
</evidence>
<dbReference type="EMBL" id="ML170331">
    <property type="protein sequence ID" value="TDL14507.1"/>
    <property type="molecule type" value="Genomic_DNA"/>
</dbReference>
<organism evidence="2 3">
    <name type="scientific">Rickenella mellea</name>
    <dbReference type="NCBI Taxonomy" id="50990"/>
    <lineage>
        <taxon>Eukaryota</taxon>
        <taxon>Fungi</taxon>
        <taxon>Dikarya</taxon>
        <taxon>Basidiomycota</taxon>
        <taxon>Agaricomycotina</taxon>
        <taxon>Agaricomycetes</taxon>
        <taxon>Hymenochaetales</taxon>
        <taxon>Rickenellaceae</taxon>
        <taxon>Rickenella</taxon>
    </lineage>
</organism>
<reference evidence="2 3" key="1">
    <citation type="submission" date="2018-06" db="EMBL/GenBank/DDBJ databases">
        <title>A transcriptomic atlas of mushroom development highlights an independent origin of complex multicellularity.</title>
        <authorList>
            <consortium name="DOE Joint Genome Institute"/>
            <person name="Krizsan K."/>
            <person name="Almasi E."/>
            <person name="Merenyi Z."/>
            <person name="Sahu N."/>
            <person name="Viragh M."/>
            <person name="Koszo T."/>
            <person name="Mondo S."/>
            <person name="Kiss B."/>
            <person name="Balint B."/>
            <person name="Kues U."/>
            <person name="Barry K."/>
            <person name="Hegedus J.C."/>
            <person name="Henrissat B."/>
            <person name="Johnson J."/>
            <person name="Lipzen A."/>
            <person name="Ohm R."/>
            <person name="Nagy I."/>
            <person name="Pangilinan J."/>
            <person name="Yan J."/>
            <person name="Xiong Y."/>
            <person name="Grigoriev I.V."/>
            <person name="Hibbett D.S."/>
            <person name="Nagy L.G."/>
        </authorList>
    </citation>
    <scope>NUCLEOTIDE SEQUENCE [LARGE SCALE GENOMIC DNA]</scope>
    <source>
        <strain evidence="2 3">SZMC22713</strain>
    </source>
</reference>
<evidence type="ECO:0000313" key="3">
    <source>
        <dbReference type="Proteomes" id="UP000294933"/>
    </source>
</evidence>
<evidence type="ECO:0000313" key="2">
    <source>
        <dbReference type="EMBL" id="TDL14507.1"/>
    </source>
</evidence>
<dbReference type="VEuPathDB" id="FungiDB:BD410DRAFT_845967"/>
<protein>
    <submittedName>
        <fullName evidence="2">Uncharacterized protein</fullName>
    </submittedName>
</protein>
<gene>
    <name evidence="2" type="ORF">BD410DRAFT_845967</name>
</gene>
<accession>A0A4Y7PGL8</accession>
<keyword evidence="3" id="KW-1185">Reference proteome</keyword>